<dbReference type="PANTHER" id="PTHR13172">
    <property type="entry name" value="MITOCHONDRIAL IMPORT INNER MEMBRANE TRANSLOCASE SUBUNIT TIM9B"/>
    <property type="match status" value="1"/>
</dbReference>
<evidence type="ECO:0000256" key="7">
    <source>
        <dbReference type="ARBA" id="ARBA00023157"/>
    </source>
</evidence>
<dbReference type="EMBL" id="OC921572">
    <property type="protein sequence ID" value="CAD7653511.1"/>
    <property type="molecule type" value="Genomic_DNA"/>
</dbReference>
<keyword evidence="7 8" id="KW-1015">Disulfide bond</keyword>
<dbReference type="SUPFAM" id="SSF144122">
    <property type="entry name" value="Tim10-like"/>
    <property type="match status" value="1"/>
</dbReference>
<comment type="subcellular location">
    <subcellularLocation>
        <location evidence="8">Mitochondrion inner membrane</location>
        <topology evidence="8">Peripheral membrane protein</topology>
        <orientation evidence="8">Intermembrane side</orientation>
    </subcellularLocation>
</comment>
<dbReference type="InterPro" id="IPR050673">
    <property type="entry name" value="Mito_inner_translocase_sub"/>
</dbReference>
<organism evidence="10">
    <name type="scientific">Oppiella nova</name>
    <dbReference type="NCBI Taxonomy" id="334625"/>
    <lineage>
        <taxon>Eukaryota</taxon>
        <taxon>Metazoa</taxon>
        <taxon>Ecdysozoa</taxon>
        <taxon>Arthropoda</taxon>
        <taxon>Chelicerata</taxon>
        <taxon>Arachnida</taxon>
        <taxon>Acari</taxon>
        <taxon>Acariformes</taxon>
        <taxon>Sarcoptiformes</taxon>
        <taxon>Oribatida</taxon>
        <taxon>Brachypylina</taxon>
        <taxon>Oppioidea</taxon>
        <taxon>Oppiidae</taxon>
        <taxon>Oppiella</taxon>
    </lineage>
</organism>
<name>A0A7R9M561_9ACAR</name>
<dbReference type="GO" id="GO:0005743">
    <property type="term" value="C:mitochondrial inner membrane"/>
    <property type="evidence" value="ECO:0007669"/>
    <property type="project" value="UniProtKB-SubCell"/>
</dbReference>
<dbReference type="InterPro" id="IPR035427">
    <property type="entry name" value="Tim10-like_dom_sf"/>
</dbReference>
<evidence type="ECO:0000256" key="5">
    <source>
        <dbReference type="ARBA" id="ARBA00023010"/>
    </source>
</evidence>
<evidence type="ECO:0000256" key="8">
    <source>
        <dbReference type="RuleBase" id="RU367043"/>
    </source>
</evidence>
<evidence type="ECO:0000256" key="2">
    <source>
        <dbReference type="ARBA" id="ARBA00022723"/>
    </source>
</evidence>
<evidence type="ECO:0000313" key="11">
    <source>
        <dbReference type="Proteomes" id="UP000728032"/>
    </source>
</evidence>
<dbReference type="GO" id="GO:0015031">
    <property type="term" value="P:protein transport"/>
    <property type="evidence" value="ECO:0007669"/>
    <property type="project" value="UniProtKB-KW"/>
</dbReference>
<protein>
    <recommendedName>
        <fullName evidence="8">Mitochondrial import inner membrane translocase subunit</fullName>
    </recommendedName>
</protein>
<dbReference type="Gene3D" id="1.10.287.810">
    <property type="entry name" value="Mitochondrial import inner membrane translocase subunit tim13 like domains"/>
    <property type="match status" value="1"/>
</dbReference>
<keyword evidence="5 8" id="KW-0811">Translocation</keyword>
<dbReference type="OrthoDB" id="1551503at2759"/>
<keyword evidence="8" id="KW-0472">Membrane</keyword>
<dbReference type="EMBL" id="CAJPVJ010006747">
    <property type="protein sequence ID" value="CAG2170698.1"/>
    <property type="molecule type" value="Genomic_DNA"/>
</dbReference>
<dbReference type="InterPro" id="IPR004217">
    <property type="entry name" value="Tim10-like"/>
</dbReference>
<keyword evidence="2" id="KW-0479">Metal-binding</keyword>
<keyword evidence="6 8" id="KW-0496">Mitochondrion</keyword>
<evidence type="ECO:0000256" key="4">
    <source>
        <dbReference type="ARBA" id="ARBA00022927"/>
    </source>
</evidence>
<keyword evidence="1 8" id="KW-0813">Transport</keyword>
<keyword evidence="11" id="KW-1185">Reference proteome</keyword>
<comment type="domain">
    <text evidence="8">The twin CX3C motif contains 4 conserved Cys residues that form 2 disulfide bonds in the mitochondrial intermembrane space.</text>
</comment>
<dbReference type="Pfam" id="PF02953">
    <property type="entry name" value="zf-Tim10_DDP"/>
    <property type="match status" value="1"/>
</dbReference>
<keyword evidence="4 8" id="KW-0653">Protein transport</keyword>
<keyword evidence="8" id="KW-0999">Mitochondrion inner membrane</keyword>
<comment type="similarity">
    <text evidence="8">Belongs to the small Tim family.</text>
</comment>
<comment type="subunit">
    <text evidence="8">Heterohexamer.</text>
</comment>
<accession>A0A7R9M561</accession>
<comment type="function">
    <text evidence="8">Mitochondrial intermembrane chaperone that participates in the import and insertion of some multi-pass transmembrane proteins into the mitochondrial inner membrane. Also required for the transfer of beta-barrel precursors from the TOM complex to the sorting and assembly machinery (SAM complex) of the outer membrane. Acts as a chaperone-like protein that protects the hydrophobic precursors from aggregation and guide them through the mitochondrial intermembrane space.</text>
</comment>
<evidence type="ECO:0000256" key="3">
    <source>
        <dbReference type="ARBA" id="ARBA00022833"/>
    </source>
</evidence>
<keyword evidence="8" id="KW-0143">Chaperone</keyword>
<gene>
    <name evidence="10" type="ORF">ONB1V03_LOCUS10164</name>
</gene>
<sequence length="81" mass="9774">MADNTTDQIKQFKDFILNYNKLSEICFMDCVHDFTTRTVATKEETCANNCFDKFLKMNQRISQRFQEIQLQQNERQQQQQI</sequence>
<dbReference type="AlphaFoldDB" id="A0A7R9M561"/>
<evidence type="ECO:0000256" key="1">
    <source>
        <dbReference type="ARBA" id="ARBA00022448"/>
    </source>
</evidence>
<feature type="domain" description="Tim10-like" evidence="9">
    <location>
        <begin position="7"/>
        <end position="67"/>
    </location>
</feature>
<proteinExistence type="inferred from homology"/>
<keyword evidence="3" id="KW-0862">Zinc</keyword>
<evidence type="ECO:0000259" key="9">
    <source>
        <dbReference type="Pfam" id="PF02953"/>
    </source>
</evidence>
<evidence type="ECO:0000256" key="6">
    <source>
        <dbReference type="ARBA" id="ARBA00023128"/>
    </source>
</evidence>
<dbReference type="GO" id="GO:0046872">
    <property type="term" value="F:metal ion binding"/>
    <property type="evidence" value="ECO:0007669"/>
    <property type="project" value="UniProtKB-KW"/>
</dbReference>
<reference evidence="10" key="1">
    <citation type="submission" date="2020-11" db="EMBL/GenBank/DDBJ databases">
        <authorList>
            <person name="Tran Van P."/>
        </authorList>
    </citation>
    <scope>NUCLEOTIDE SEQUENCE</scope>
</reference>
<dbReference type="Proteomes" id="UP000728032">
    <property type="component" value="Unassembled WGS sequence"/>
</dbReference>
<evidence type="ECO:0000313" key="10">
    <source>
        <dbReference type="EMBL" id="CAD7653511.1"/>
    </source>
</evidence>